<evidence type="ECO:0000256" key="4">
    <source>
        <dbReference type="ARBA" id="ARBA00023136"/>
    </source>
</evidence>
<dbReference type="eggNOG" id="ENOG502QPPD">
    <property type="taxonomic scope" value="Eukaryota"/>
</dbReference>
<dbReference type="Pfam" id="PF02485">
    <property type="entry name" value="Branch"/>
    <property type="match status" value="1"/>
</dbReference>
<evidence type="ECO:0000313" key="7">
    <source>
        <dbReference type="EMBL" id="EXB77528.1"/>
    </source>
</evidence>
<accession>W9R9L7</accession>
<keyword evidence="4 6" id="KW-0472">Membrane</keyword>
<organism evidence="7 8">
    <name type="scientific">Morus notabilis</name>
    <dbReference type="NCBI Taxonomy" id="981085"/>
    <lineage>
        <taxon>Eukaryota</taxon>
        <taxon>Viridiplantae</taxon>
        <taxon>Streptophyta</taxon>
        <taxon>Embryophyta</taxon>
        <taxon>Tracheophyta</taxon>
        <taxon>Spermatophyta</taxon>
        <taxon>Magnoliopsida</taxon>
        <taxon>eudicotyledons</taxon>
        <taxon>Gunneridae</taxon>
        <taxon>Pentapetalae</taxon>
        <taxon>rosids</taxon>
        <taxon>fabids</taxon>
        <taxon>Rosales</taxon>
        <taxon>Moraceae</taxon>
        <taxon>Moreae</taxon>
        <taxon>Morus</taxon>
    </lineage>
</organism>
<dbReference type="PANTHER" id="PTHR31042:SF111">
    <property type="entry name" value="CORE-2_I-BRANCHING BETA-1,6-N-ACETYLGLUCOSAMINYLTRANSFERASE FAMILY PROTEIN"/>
    <property type="match status" value="1"/>
</dbReference>
<gene>
    <name evidence="7" type="ORF">L484_015454</name>
</gene>
<keyword evidence="2" id="KW-0328">Glycosyltransferase</keyword>
<dbReference type="OrthoDB" id="191334at2759"/>
<keyword evidence="6" id="KW-0812">Transmembrane</keyword>
<dbReference type="InterPro" id="IPR044174">
    <property type="entry name" value="BC10-like"/>
</dbReference>
<keyword evidence="6" id="KW-1133">Transmembrane helix</keyword>
<keyword evidence="8" id="KW-1185">Reference proteome</keyword>
<proteinExistence type="predicted"/>
<evidence type="ECO:0000256" key="5">
    <source>
        <dbReference type="ARBA" id="ARBA00023180"/>
    </source>
</evidence>
<dbReference type="GO" id="GO:0016757">
    <property type="term" value="F:glycosyltransferase activity"/>
    <property type="evidence" value="ECO:0007669"/>
    <property type="project" value="UniProtKB-KW"/>
</dbReference>
<evidence type="ECO:0000256" key="6">
    <source>
        <dbReference type="SAM" id="Phobius"/>
    </source>
</evidence>
<sequence>MKGIQSQNQKPLNLLSKLSNAFQLHFLNMLSYFLLFGCGLTLGIIITTYMKDFSFNLQFTQFSISTSSPSSSSLSSSLSSSSTTSQTLEKQIPTVSVTEETETKSNISNQILGLEEYLKPPSVMHNMTDKELLWRASMVPRIPAYPFNRVPKVAFMFLVRGHVFMSPLWEQFFKGHEGLYSIYVHSNPSYNGSAPESPVFHGRRIPSKEVGWGKVNMIEAERRLLTNALLDVSNERFILLSEACIPLYNFKTIYNYLINATKNHVMAYDEPGVVGRGRYNYHMYPDISLKQWRKGSQWFEMNRELAIEVVSDSKYFPIFQKYCRGNCYSDEHYLPTLVSIKFWEGNSNRSLTWVDWSKGGPHPARFWRTDVTLELLRSMRRNNTGCAYNENSTNLCYLFARKFLPSTVDRLLKFAPKIMHFND</sequence>
<evidence type="ECO:0000256" key="2">
    <source>
        <dbReference type="ARBA" id="ARBA00022676"/>
    </source>
</evidence>
<evidence type="ECO:0000256" key="3">
    <source>
        <dbReference type="ARBA" id="ARBA00022679"/>
    </source>
</evidence>
<dbReference type="Proteomes" id="UP000030645">
    <property type="component" value="Unassembled WGS sequence"/>
</dbReference>
<dbReference type="PANTHER" id="PTHR31042">
    <property type="entry name" value="CORE-2/I-BRANCHING BETA-1,6-N-ACETYLGLUCOSAMINYLTRANSFERASE FAMILY PROTEIN-RELATED"/>
    <property type="match status" value="1"/>
</dbReference>
<comment type="subcellular location">
    <subcellularLocation>
        <location evidence="1">Membrane</location>
        <topology evidence="1">Single-pass type II membrane protein</topology>
    </subcellularLocation>
</comment>
<dbReference type="GO" id="GO:0016020">
    <property type="term" value="C:membrane"/>
    <property type="evidence" value="ECO:0007669"/>
    <property type="project" value="UniProtKB-SubCell"/>
</dbReference>
<protein>
    <submittedName>
        <fullName evidence="7">Uncharacterized protein</fullName>
    </submittedName>
</protein>
<dbReference type="EMBL" id="KE344760">
    <property type="protein sequence ID" value="EXB77528.1"/>
    <property type="molecule type" value="Genomic_DNA"/>
</dbReference>
<feature type="transmembrane region" description="Helical" evidence="6">
    <location>
        <begin position="26"/>
        <end position="50"/>
    </location>
</feature>
<evidence type="ECO:0000256" key="1">
    <source>
        <dbReference type="ARBA" id="ARBA00004606"/>
    </source>
</evidence>
<reference evidence="8" key="1">
    <citation type="submission" date="2013-01" db="EMBL/GenBank/DDBJ databases">
        <title>Draft Genome Sequence of a Mulberry Tree, Morus notabilis C.K. Schneid.</title>
        <authorList>
            <person name="He N."/>
            <person name="Zhao S."/>
        </authorList>
    </citation>
    <scope>NUCLEOTIDE SEQUENCE</scope>
</reference>
<evidence type="ECO:0000313" key="8">
    <source>
        <dbReference type="Proteomes" id="UP000030645"/>
    </source>
</evidence>
<keyword evidence="5" id="KW-0325">Glycoprotein</keyword>
<dbReference type="AlphaFoldDB" id="W9R9L7"/>
<dbReference type="InterPro" id="IPR003406">
    <property type="entry name" value="Glyco_trans_14"/>
</dbReference>
<keyword evidence="3" id="KW-0808">Transferase</keyword>
<dbReference type="KEGG" id="mnt:21398549"/>
<name>W9R9L7_9ROSA</name>